<organism evidence="1 2">
    <name type="scientific">Vibrio penaeicida</name>
    <dbReference type="NCBI Taxonomy" id="104609"/>
    <lineage>
        <taxon>Bacteria</taxon>
        <taxon>Pseudomonadati</taxon>
        <taxon>Pseudomonadota</taxon>
        <taxon>Gammaproteobacteria</taxon>
        <taxon>Vibrionales</taxon>
        <taxon>Vibrionaceae</taxon>
        <taxon>Vibrio</taxon>
    </lineage>
</organism>
<evidence type="ECO:0008006" key="3">
    <source>
        <dbReference type="Google" id="ProtNLM"/>
    </source>
</evidence>
<dbReference type="RefSeq" id="WP_126605917.1">
    <property type="nucleotide sequence ID" value="NZ_AP025146.1"/>
</dbReference>
<name>A0AAV5NLT9_9VIBR</name>
<keyword evidence="2" id="KW-1185">Reference proteome</keyword>
<dbReference type="Pfam" id="PF14460">
    <property type="entry name" value="Prok-E2_D"/>
    <property type="match status" value="1"/>
</dbReference>
<sequence length="247" mass="28054">MTNLEFLEPHTSLHDAHIDLTIFEKVETVSALLLHDVKTNQGSQVFMTEHTVREGELGSPKNVSLPSVINHLSSHLNRTERSSSRKIIDGRILYRSSSEILFYTPAKHYTMTFLDNSKKNNSHSVPMPAHVMFYSDGKLRCYAIKSSERPTETTELFISPIPNLYMGNDLCFGTNKHPSMDSNQLVDELIDIAFSSVSNGTHINKPLNDISSFELNRYLINSKHNDSFDHAQLKPLNYTVKFVLENL</sequence>
<dbReference type="InterPro" id="IPR032787">
    <property type="entry name" value="Prok-E2_D"/>
</dbReference>
<proteinExistence type="predicted"/>
<gene>
    <name evidence="1" type="ORF">GCM10007932_05470</name>
</gene>
<dbReference type="AlphaFoldDB" id="A0AAV5NLT9"/>
<evidence type="ECO:0000313" key="1">
    <source>
        <dbReference type="EMBL" id="GLQ71187.1"/>
    </source>
</evidence>
<accession>A0AAV5NLT9</accession>
<comment type="caution">
    <text evidence="1">The sequence shown here is derived from an EMBL/GenBank/DDBJ whole genome shotgun (WGS) entry which is preliminary data.</text>
</comment>
<evidence type="ECO:0000313" key="2">
    <source>
        <dbReference type="Proteomes" id="UP001156690"/>
    </source>
</evidence>
<reference evidence="2" key="1">
    <citation type="journal article" date="2019" name="Int. J. Syst. Evol. Microbiol.">
        <title>The Global Catalogue of Microorganisms (GCM) 10K type strain sequencing project: providing services to taxonomists for standard genome sequencing and annotation.</title>
        <authorList>
            <consortium name="The Broad Institute Genomics Platform"/>
            <consortium name="The Broad Institute Genome Sequencing Center for Infectious Disease"/>
            <person name="Wu L."/>
            <person name="Ma J."/>
        </authorList>
    </citation>
    <scope>NUCLEOTIDE SEQUENCE [LARGE SCALE GENOMIC DNA]</scope>
    <source>
        <strain evidence="2">NBRC 15640</strain>
    </source>
</reference>
<dbReference type="Proteomes" id="UP001156690">
    <property type="component" value="Unassembled WGS sequence"/>
</dbReference>
<protein>
    <recommendedName>
        <fullName evidence="3">PRTRC system protein B</fullName>
    </recommendedName>
</protein>
<dbReference type="EMBL" id="BSNX01000003">
    <property type="protein sequence ID" value="GLQ71187.1"/>
    <property type="molecule type" value="Genomic_DNA"/>
</dbReference>